<gene>
    <name evidence="1" type="ORF">SAMN02746098_03661</name>
</gene>
<accession>A0A1M5ZU22</accession>
<dbReference type="STRING" id="1121420.SAMN02746098_03661"/>
<keyword evidence="2" id="KW-1185">Reference proteome</keyword>
<protein>
    <submittedName>
        <fullName evidence="1">Uncharacterized protein</fullName>
    </submittedName>
</protein>
<evidence type="ECO:0000313" key="1">
    <source>
        <dbReference type="EMBL" id="SHI27750.1"/>
    </source>
</evidence>
<dbReference type="AlphaFoldDB" id="A0A1M5ZU22"/>
<name>A0A1M5ZU22_9FIRM</name>
<dbReference type="Proteomes" id="UP000183954">
    <property type="component" value="Unassembled WGS sequence"/>
</dbReference>
<organism evidence="1 2">
    <name type="scientific">Desulfosporosinus lacus DSM 15449</name>
    <dbReference type="NCBI Taxonomy" id="1121420"/>
    <lineage>
        <taxon>Bacteria</taxon>
        <taxon>Bacillati</taxon>
        <taxon>Bacillota</taxon>
        <taxon>Clostridia</taxon>
        <taxon>Eubacteriales</taxon>
        <taxon>Desulfitobacteriaceae</taxon>
        <taxon>Desulfosporosinus</taxon>
    </lineage>
</organism>
<dbReference type="EMBL" id="FQXJ01000015">
    <property type="protein sequence ID" value="SHI27750.1"/>
    <property type="molecule type" value="Genomic_DNA"/>
</dbReference>
<proteinExistence type="predicted"/>
<reference evidence="2" key="1">
    <citation type="submission" date="2016-11" db="EMBL/GenBank/DDBJ databases">
        <authorList>
            <person name="Varghese N."/>
            <person name="Submissions S."/>
        </authorList>
    </citation>
    <scope>NUCLEOTIDE SEQUENCE [LARGE SCALE GENOMIC DNA]</scope>
    <source>
        <strain evidence="2">DSM 15449</strain>
    </source>
</reference>
<evidence type="ECO:0000313" key="2">
    <source>
        <dbReference type="Proteomes" id="UP000183954"/>
    </source>
</evidence>
<sequence length="64" mass="7493">MFLTWWLSFASFILEFLIPLHETNNEQAVLVGSRISETVQNLVFEDKSEFRCTISGRYLFRCTG</sequence>